<reference evidence="1 2" key="2">
    <citation type="journal article" date="2022" name="Mol. Ecol. Resour.">
        <title>The genomes of chicory, endive, great burdock and yacon provide insights into Asteraceae paleo-polyploidization history and plant inulin production.</title>
        <authorList>
            <person name="Fan W."/>
            <person name="Wang S."/>
            <person name="Wang H."/>
            <person name="Wang A."/>
            <person name="Jiang F."/>
            <person name="Liu H."/>
            <person name="Zhao H."/>
            <person name="Xu D."/>
            <person name="Zhang Y."/>
        </authorList>
    </citation>
    <scope>NUCLEOTIDE SEQUENCE [LARGE SCALE GENOMIC DNA]</scope>
    <source>
        <strain evidence="2">cv. Punajuju</strain>
        <tissue evidence="1">Leaves</tissue>
    </source>
</reference>
<evidence type="ECO:0000313" key="2">
    <source>
        <dbReference type="Proteomes" id="UP001055811"/>
    </source>
</evidence>
<keyword evidence="2" id="KW-1185">Reference proteome</keyword>
<dbReference type="Proteomes" id="UP001055811">
    <property type="component" value="Linkage Group LG04"/>
</dbReference>
<dbReference type="EMBL" id="CM042012">
    <property type="protein sequence ID" value="KAI3750549.1"/>
    <property type="molecule type" value="Genomic_DNA"/>
</dbReference>
<evidence type="ECO:0000313" key="1">
    <source>
        <dbReference type="EMBL" id="KAI3750549.1"/>
    </source>
</evidence>
<accession>A0ACB9DUZ7</accession>
<gene>
    <name evidence="1" type="ORF">L2E82_21194</name>
</gene>
<sequence>MTRRLIKSSATEYMKLWNQGFKAEKMTYTHRSICQFISSKIFLCRSNQMGGIDEAALDRLSLVTEMTKHIRVRASGAKTVLAIVFGIGLCHL</sequence>
<comment type="caution">
    <text evidence="1">The sequence shown here is derived from an EMBL/GenBank/DDBJ whole genome shotgun (WGS) entry which is preliminary data.</text>
</comment>
<organism evidence="1 2">
    <name type="scientific">Cichorium intybus</name>
    <name type="common">Chicory</name>
    <dbReference type="NCBI Taxonomy" id="13427"/>
    <lineage>
        <taxon>Eukaryota</taxon>
        <taxon>Viridiplantae</taxon>
        <taxon>Streptophyta</taxon>
        <taxon>Embryophyta</taxon>
        <taxon>Tracheophyta</taxon>
        <taxon>Spermatophyta</taxon>
        <taxon>Magnoliopsida</taxon>
        <taxon>eudicotyledons</taxon>
        <taxon>Gunneridae</taxon>
        <taxon>Pentapetalae</taxon>
        <taxon>asterids</taxon>
        <taxon>campanulids</taxon>
        <taxon>Asterales</taxon>
        <taxon>Asteraceae</taxon>
        <taxon>Cichorioideae</taxon>
        <taxon>Cichorieae</taxon>
        <taxon>Cichoriinae</taxon>
        <taxon>Cichorium</taxon>
    </lineage>
</organism>
<proteinExistence type="predicted"/>
<reference evidence="2" key="1">
    <citation type="journal article" date="2022" name="Mol. Ecol. Resour.">
        <title>The genomes of chicory, endive, great burdock and yacon provide insights into Asteraceae palaeo-polyploidization history and plant inulin production.</title>
        <authorList>
            <person name="Fan W."/>
            <person name="Wang S."/>
            <person name="Wang H."/>
            <person name="Wang A."/>
            <person name="Jiang F."/>
            <person name="Liu H."/>
            <person name="Zhao H."/>
            <person name="Xu D."/>
            <person name="Zhang Y."/>
        </authorList>
    </citation>
    <scope>NUCLEOTIDE SEQUENCE [LARGE SCALE GENOMIC DNA]</scope>
    <source>
        <strain evidence="2">cv. Punajuju</strain>
    </source>
</reference>
<name>A0ACB9DUZ7_CICIN</name>
<protein>
    <submittedName>
        <fullName evidence="1">Uncharacterized protein</fullName>
    </submittedName>
</protein>